<dbReference type="OrthoDB" id="6215769at2"/>
<keyword evidence="2" id="KW-1185">Reference proteome</keyword>
<evidence type="ECO:0000313" key="1">
    <source>
        <dbReference type="EMBL" id="KEY90924.1"/>
    </source>
</evidence>
<comment type="caution">
    <text evidence="1">The sequence shown here is derived from an EMBL/GenBank/DDBJ whole genome shotgun (WGS) entry which is preliminary data.</text>
</comment>
<dbReference type="STRING" id="1179155.CF67_08014"/>
<dbReference type="eggNOG" id="ENOG5032S51">
    <property type="taxonomic scope" value="Bacteria"/>
</dbReference>
<accession>A0A084CM95</accession>
<protein>
    <recommendedName>
        <fullName evidence="3">Lipoprotein</fullName>
    </recommendedName>
</protein>
<evidence type="ECO:0008006" key="3">
    <source>
        <dbReference type="Google" id="ProtNLM"/>
    </source>
</evidence>
<gene>
    <name evidence="1" type="ORF">CF67_08014</name>
</gene>
<sequence>MKIKWITFIFIAFLIGCNADIEPEELVTFSSEKSEITNRAISDLIVPDGFNYHAILEYNFDVDISAYSTQRAYLSVYGDFFTAEDGSYIPNFNSRIISASLENGKKTLKFYITDLQTSALAEVWFYDGLTPIQHKFTTSQNSWVW</sequence>
<dbReference type="EMBL" id="JGVK01000032">
    <property type="protein sequence ID" value="KEY90924.1"/>
    <property type="molecule type" value="Genomic_DNA"/>
</dbReference>
<evidence type="ECO:0000313" key="2">
    <source>
        <dbReference type="Proteomes" id="UP000053784"/>
    </source>
</evidence>
<dbReference type="RefSeq" id="WP_034415073.1">
    <property type="nucleotide sequence ID" value="NZ_JGVK01000032.1"/>
</dbReference>
<proteinExistence type="predicted"/>
<name>A0A084CM95_9GAMM</name>
<dbReference type="PROSITE" id="PS51257">
    <property type="entry name" value="PROKAR_LIPOPROTEIN"/>
    <property type="match status" value="1"/>
</dbReference>
<dbReference type="AlphaFoldDB" id="A0A084CM95"/>
<dbReference type="Proteomes" id="UP000053784">
    <property type="component" value="Unassembled WGS sequence"/>
</dbReference>
<organism evidence="1 2">
    <name type="scientific">Candidatus Photodesmus blepharonis</name>
    <dbReference type="NCBI Taxonomy" id="1179155"/>
    <lineage>
        <taxon>Bacteria</taxon>
        <taxon>Pseudomonadati</taxon>
        <taxon>Pseudomonadota</taxon>
        <taxon>Gammaproteobacteria</taxon>
        <taxon>Vibrionales</taxon>
        <taxon>Vibrionaceae</taxon>
        <taxon>Candidatus Photodesmus</taxon>
    </lineage>
</organism>
<reference evidence="1 2" key="1">
    <citation type="submission" date="2014-03" db="EMBL/GenBank/DDBJ databases">
        <title>Selection and divergence in the genomes of co-occurring obligate luminous symbionts with specific hosts.</title>
        <authorList>
            <person name="Hendry T.A."/>
            <person name="de Wet J.R."/>
            <person name="Dunlap P.V."/>
        </authorList>
    </citation>
    <scope>NUCLEOTIDE SEQUENCE [LARGE SCALE GENOMIC DNA]</scope>
    <source>
        <strain evidence="1 2">Ppalp.1</strain>
    </source>
</reference>